<gene>
    <name evidence="1" type="ORF">SAMN05443575_3279</name>
</gene>
<sequence length="99" mass="10466">MTGTGRPRATRESLAIDVPPAALDFLQARLADETAAGGRSQAGLAMMRDVIADLHAGATPPPFAVRMLLLAYTRHRDYDPGWTAALDRAARAAGDGPRP</sequence>
<protein>
    <submittedName>
        <fullName evidence="1">Uncharacterized protein</fullName>
    </submittedName>
</protein>
<name>A0A1M5Q4M3_9ACTN</name>
<accession>A0A1M5Q4M3</accession>
<dbReference type="RefSeq" id="WP_073391467.1">
    <property type="nucleotide sequence ID" value="NZ_FQVU01000004.1"/>
</dbReference>
<keyword evidence="2" id="KW-1185">Reference proteome</keyword>
<dbReference type="EMBL" id="FQVU01000004">
    <property type="protein sequence ID" value="SHH08453.1"/>
    <property type="molecule type" value="Genomic_DNA"/>
</dbReference>
<reference evidence="1 2" key="1">
    <citation type="submission" date="2016-11" db="EMBL/GenBank/DDBJ databases">
        <authorList>
            <person name="Jaros S."/>
            <person name="Januszkiewicz K."/>
            <person name="Wedrychowicz H."/>
        </authorList>
    </citation>
    <scope>NUCLEOTIDE SEQUENCE [LARGE SCALE GENOMIC DNA]</scope>
    <source>
        <strain evidence="1 2">DSM 45627</strain>
    </source>
</reference>
<dbReference type="STRING" id="1206085.SAMN05443575_3279"/>
<organism evidence="1 2">
    <name type="scientific">Jatrophihabitans endophyticus</name>
    <dbReference type="NCBI Taxonomy" id="1206085"/>
    <lineage>
        <taxon>Bacteria</taxon>
        <taxon>Bacillati</taxon>
        <taxon>Actinomycetota</taxon>
        <taxon>Actinomycetes</taxon>
        <taxon>Jatrophihabitantales</taxon>
        <taxon>Jatrophihabitantaceae</taxon>
        <taxon>Jatrophihabitans</taxon>
    </lineage>
</organism>
<dbReference type="AlphaFoldDB" id="A0A1M5Q4M3"/>
<evidence type="ECO:0000313" key="1">
    <source>
        <dbReference type="EMBL" id="SHH08453.1"/>
    </source>
</evidence>
<proteinExistence type="predicted"/>
<dbReference type="Proteomes" id="UP000186132">
    <property type="component" value="Unassembled WGS sequence"/>
</dbReference>
<evidence type="ECO:0000313" key="2">
    <source>
        <dbReference type="Proteomes" id="UP000186132"/>
    </source>
</evidence>